<name>A0ABM7DC30_9GAMM</name>
<protein>
    <submittedName>
        <fullName evidence="2">Uncharacterized protein</fullName>
    </submittedName>
</protein>
<reference evidence="3" key="1">
    <citation type="submission" date="2017-03" db="EMBL/GenBank/DDBJ databases">
        <title>Full genome sequence of a non-lethal Shewanella isolate that potentiates virulence of Vibio parahaemolyticus causing acute hepatopancreatic necrosis disease (AHPND) in shrimp.</title>
        <authorList>
            <person name="Prachumwat A."/>
            <person name="Sritunyalucksana K."/>
        </authorList>
    </citation>
    <scope>NUCLEOTIDE SEQUENCE [LARGE SCALE GENOMIC DNA]</scope>
    <source>
        <strain evidence="3">TH2012</strain>
    </source>
</reference>
<evidence type="ECO:0000313" key="3">
    <source>
        <dbReference type="Proteomes" id="UP000278437"/>
    </source>
</evidence>
<keyword evidence="3" id="KW-1185">Reference proteome</keyword>
<organism evidence="2 3">
    <name type="scientific">Shewanella khirikhana</name>
    <dbReference type="NCBI Taxonomy" id="1965282"/>
    <lineage>
        <taxon>Bacteria</taxon>
        <taxon>Pseudomonadati</taxon>
        <taxon>Pseudomonadota</taxon>
        <taxon>Gammaproteobacteria</taxon>
        <taxon>Alteromonadales</taxon>
        <taxon>Shewanellaceae</taxon>
        <taxon>Shewanella</taxon>
    </lineage>
</organism>
<gene>
    <name evidence="2" type="ORF">STH12_02276</name>
</gene>
<feature type="signal peptide" evidence="1">
    <location>
        <begin position="1"/>
        <end position="26"/>
    </location>
</feature>
<sequence>MGKAKLWAVSFAPLLALSLFSSVALAEEIFPQAQRLLDKYSQSNLVANGSVYQLGLYYRGEGTPYERGLTLVNNSGSPLMSYVELELSEQQQQFLCEFEQLECQKALLAISALAHEAIQQNQEIFDEYQGVYAYRYFDSISISTAADSYQLFDPELMGLNIQKINLVNLLNLLRAGDEAQAVNNFKIIIEHALLIMAQSPYLNEKIKSLLILDSAIHLFPYLYQQTKDKHLWGDIEKIFKPVTEAILAEEDVYDLEFASQVYLMDKMISENNLDKNDNMIDYLNHKLAFNRKKTINLMYECTVMGIKNEELLQRWSFINYNTDNNPHLVLDILNPVGSLLAMTSRPRFVSFAEDITKIRTRGFLINLFYSNRKTERFDGRSYSYETIENNKVCLLEEGNTTEICLNIPEL</sequence>
<proteinExistence type="predicted"/>
<dbReference type="Proteomes" id="UP000278437">
    <property type="component" value="Chromosome"/>
</dbReference>
<dbReference type="EMBL" id="CP020373">
    <property type="protein sequence ID" value="AZQ11362.1"/>
    <property type="molecule type" value="Genomic_DNA"/>
</dbReference>
<evidence type="ECO:0000256" key="1">
    <source>
        <dbReference type="SAM" id="SignalP"/>
    </source>
</evidence>
<keyword evidence="1" id="KW-0732">Signal</keyword>
<evidence type="ECO:0000313" key="2">
    <source>
        <dbReference type="EMBL" id="AZQ11362.1"/>
    </source>
</evidence>
<accession>A0ABM7DC30</accession>
<feature type="chain" id="PRO_5046065475" evidence="1">
    <location>
        <begin position="27"/>
        <end position="410"/>
    </location>
</feature>